<sequence length="127" mass="14766">MSTTTAPAHFPPARPNHAFTRRPKSKLGQFFWRRRMWFESTFVLSMLEPWEKILLLTTFALLFFLVFSGILKYMPHHLVVMRRRAMYYLWGQEGDERLLWQWLGLGAGENASAAAAVIGTLGLHKEL</sequence>
<dbReference type="Proteomes" id="UP000053424">
    <property type="component" value="Unassembled WGS sequence"/>
</dbReference>
<dbReference type="OrthoDB" id="202672at2759"/>
<name>A0A0C3CST5_HEBCY</name>
<protein>
    <submittedName>
        <fullName evidence="7">Uncharacterized protein</fullName>
    </submittedName>
</protein>
<keyword evidence="3" id="KW-0256">Endoplasmic reticulum</keyword>
<evidence type="ECO:0000256" key="3">
    <source>
        <dbReference type="ARBA" id="ARBA00022824"/>
    </source>
</evidence>
<accession>A0A0C3CST5</accession>
<gene>
    <name evidence="7" type="ORF">M413DRAFT_63978</name>
</gene>
<organism evidence="7 8">
    <name type="scientific">Hebeloma cylindrosporum</name>
    <dbReference type="NCBI Taxonomy" id="76867"/>
    <lineage>
        <taxon>Eukaryota</taxon>
        <taxon>Fungi</taxon>
        <taxon>Dikarya</taxon>
        <taxon>Basidiomycota</taxon>
        <taxon>Agaricomycotina</taxon>
        <taxon>Agaricomycetes</taxon>
        <taxon>Agaricomycetidae</taxon>
        <taxon>Agaricales</taxon>
        <taxon>Agaricineae</taxon>
        <taxon>Hymenogastraceae</taxon>
        <taxon>Hebeloma</taxon>
    </lineage>
</organism>
<keyword evidence="4 6" id="KW-1133">Transmembrane helix</keyword>
<comment type="subcellular location">
    <subcellularLocation>
        <location evidence="1">Endoplasmic reticulum membrane</location>
        <topology evidence="1">Multi-pass membrane protein</topology>
    </subcellularLocation>
</comment>
<dbReference type="HOGENOM" id="CLU_122021_2_1_1"/>
<proteinExistence type="predicted"/>
<dbReference type="EMBL" id="KN831770">
    <property type="protein sequence ID" value="KIM47119.1"/>
    <property type="molecule type" value="Genomic_DNA"/>
</dbReference>
<dbReference type="GO" id="GO:0005789">
    <property type="term" value="C:endoplasmic reticulum membrane"/>
    <property type="evidence" value="ECO:0007669"/>
    <property type="project" value="UniProtKB-SubCell"/>
</dbReference>
<evidence type="ECO:0000256" key="5">
    <source>
        <dbReference type="ARBA" id="ARBA00023136"/>
    </source>
</evidence>
<evidence type="ECO:0000313" key="7">
    <source>
        <dbReference type="EMBL" id="KIM47119.1"/>
    </source>
</evidence>
<keyword evidence="5 6" id="KW-0472">Membrane</keyword>
<dbReference type="Pfam" id="PF11779">
    <property type="entry name" value="SPT_ssu-like"/>
    <property type="match status" value="1"/>
</dbReference>
<keyword evidence="2 6" id="KW-0812">Transmembrane</keyword>
<evidence type="ECO:0000256" key="1">
    <source>
        <dbReference type="ARBA" id="ARBA00004477"/>
    </source>
</evidence>
<reference evidence="7 8" key="1">
    <citation type="submission" date="2014-04" db="EMBL/GenBank/DDBJ databases">
        <authorList>
            <consortium name="DOE Joint Genome Institute"/>
            <person name="Kuo A."/>
            <person name="Gay G."/>
            <person name="Dore J."/>
            <person name="Kohler A."/>
            <person name="Nagy L.G."/>
            <person name="Floudas D."/>
            <person name="Copeland A."/>
            <person name="Barry K.W."/>
            <person name="Cichocki N."/>
            <person name="Veneault-Fourrey C."/>
            <person name="LaButti K."/>
            <person name="Lindquist E.A."/>
            <person name="Lipzen A."/>
            <person name="Lundell T."/>
            <person name="Morin E."/>
            <person name="Murat C."/>
            <person name="Sun H."/>
            <person name="Tunlid A."/>
            <person name="Henrissat B."/>
            <person name="Grigoriev I.V."/>
            <person name="Hibbett D.S."/>
            <person name="Martin F."/>
            <person name="Nordberg H.P."/>
            <person name="Cantor M.N."/>
            <person name="Hua S.X."/>
        </authorList>
    </citation>
    <scope>NUCLEOTIDE SEQUENCE [LARGE SCALE GENOMIC DNA]</scope>
    <source>
        <strain evidence="8">h7</strain>
    </source>
</reference>
<dbReference type="InterPro" id="IPR024512">
    <property type="entry name" value="Ser_palmitoyltrfase_ssu-like"/>
</dbReference>
<keyword evidence="8" id="KW-1185">Reference proteome</keyword>
<evidence type="ECO:0000256" key="4">
    <source>
        <dbReference type="ARBA" id="ARBA00022989"/>
    </source>
</evidence>
<evidence type="ECO:0000256" key="6">
    <source>
        <dbReference type="SAM" id="Phobius"/>
    </source>
</evidence>
<reference evidence="8" key="2">
    <citation type="submission" date="2015-01" db="EMBL/GenBank/DDBJ databases">
        <title>Evolutionary Origins and Diversification of the Mycorrhizal Mutualists.</title>
        <authorList>
            <consortium name="DOE Joint Genome Institute"/>
            <consortium name="Mycorrhizal Genomics Consortium"/>
            <person name="Kohler A."/>
            <person name="Kuo A."/>
            <person name="Nagy L.G."/>
            <person name="Floudas D."/>
            <person name="Copeland A."/>
            <person name="Barry K.W."/>
            <person name="Cichocki N."/>
            <person name="Veneault-Fourrey C."/>
            <person name="LaButti K."/>
            <person name="Lindquist E.A."/>
            <person name="Lipzen A."/>
            <person name="Lundell T."/>
            <person name="Morin E."/>
            <person name="Murat C."/>
            <person name="Riley R."/>
            <person name="Ohm R."/>
            <person name="Sun H."/>
            <person name="Tunlid A."/>
            <person name="Henrissat B."/>
            <person name="Grigoriev I.V."/>
            <person name="Hibbett D.S."/>
            <person name="Martin F."/>
        </authorList>
    </citation>
    <scope>NUCLEOTIDE SEQUENCE [LARGE SCALE GENOMIC DNA]</scope>
    <source>
        <strain evidence="8">h7</strain>
    </source>
</reference>
<dbReference type="AlphaFoldDB" id="A0A0C3CST5"/>
<evidence type="ECO:0000256" key="2">
    <source>
        <dbReference type="ARBA" id="ARBA00022692"/>
    </source>
</evidence>
<dbReference type="STRING" id="686832.A0A0C3CST5"/>
<evidence type="ECO:0000313" key="8">
    <source>
        <dbReference type="Proteomes" id="UP000053424"/>
    </source>
</evidence>
<feature type="transmembrane region" description="Helical" evidence="6">
    <location>
        <begin position="53"/>
        <end position="74"/>
    </location>
</feature>